<sequence>MVSRAGGSPPLFYCIAEPGVAQQKIFCADGVWRTNRLNAVLAHLLPIKGCAERTGTTGGSDSSALKERVCGMNRKDRSIQSGSRSPSLSPSLVRALFTFAAWCQ</sequence>
<dbReference type="EMBL" id="KL363349">
    <property type="protein sequence ID" value="KFD46876.1"/>
    <property type="molecule type" value="Genomic_DNA"/>
</dbReference>
<dbReference type="Proteomes" id="UP000030758">
    <property type="component" value="Unassembled WGS sequence"/>
</dbReference>
<organism evidence="1 3">
    <name type="scientific">Trichuris suis</name>
    <name type="common">pig whipworm</name>
    <dbReference type="NCBI Taxonomy" id="68888"/>
    <lineage>
        <taxon>Eukaryota</taxon>
        <taxon>Metazoa</taxon>
        <taxon>Ecdysozoa</taxon>
        <taxon>Nematoda</taxon>
        <taxon>Enoplea</taxon>
        <taxon>Dorylaimia</taxon>
        <taxon>Trichinellida</taxon>
        <taxon>Trichuridae</taxon>
        <taxon>Trichuris</taxon>
    </lineage>
</organism>
<dbReference type="EMBL" id="KL367634">
    <property type="protein sequence ID" value="KFD61140.1"/>
    <property type="molecule type" value="Genomic_DNA"/>
</dbReference>
<evidence type="ECO:0000313" key="1">
    <source>
        <dbReference type="EMBL" id="KFD46876.1"/>
    </source>
</evidence>
<proteinExistence type="predicted"/>
<accession>A0A085LPI0</accession>
<protein>
    <submittedName>
        <fullName evidence="1">Uncharacterized protein</fullName>
    </submittedName>
</protein>
<gene>
    <name evidence="1" type="ORF">M513_12234</name>
    <name evidence="2" type="ORF">M514_12234</name>
</gene>
<dbReference type="AlphaFoldDB" id="A0A085LPI0"/>
<evidence type="ECO:0000313" key="2">
    <source>
        <dbReference type="EMBL" id="KFD61140.1"/>
    </source>
</evidence>
<evidence type="ECO:0000313" key="3">
    <source>
        <dbReference type="Proteomes" id="UP000030764"/>
    </source>
</evidence>
<dbReference type="Proteomes" id="UP000030764">
    <property type="component" value="Unassembled WGS sequence"/>
</dbReference>
<keyword evidence="3" id="KW-1185">Reference proteome</keyword>
<reference evidence="1 3" key="1">
    <citation type="journal article" date="2014" name="Nat. Genet.">
        <title>Genome and transcriptome of the porcine whipworm Trichuris suis.</title>
        <authorList>
            <person name="Jex A.R."/>
            <person name="Nejsum P."/>
            <person name="Schwarz E.M."/>
            <person name="Hu L."/>
            <person name="Young N.D."/>
            <person name="Hall R.S."/>
            <person name="Korhonen P.K."/>
            <person name="Liao S."/>
            <person name="Thamsborg S."/>
            <person name="Xia J."/>
            <person name="Xu P."/>
            <person name="Wang S."/>
            <person name="Scheerlinck J.P."/>
            <person name="Hofmann A."/>
            <person name="Sternberg P.W."/>
            <person name="Wang J."/>
            <person name="Gasser R.B."/>
        </authorList>
    </citation>
    <scope>NUCLEOTIDE SEQUENCE [LARGE SCALE GENOMIC DNA]</scope>
    <source>
        <strain evidence="2">DCEP-RM93F</strain>
        <strain evidence="1">DCEP-RM93M</strain>
    </source>
</reference>
<name>A0A085LPI0_9BILA</name>